<keyword evidence="9" id="KW-1133">Transmembrane helix</keyword>
<dbReference type="Gene3D" id="3.30.200.20">
    <property type="entry name" value="Phosphorylase Kinase, domain 1"/>
    <property type="match status" value="1"/>
</dbReference>
<evidence type="ECO:0000256" key="1">
    <source>
        <dbReference type="ARBA" id="ARBA00012513"/>
    </source>
</evidence>
<feature type="transmembrane region" description="Helical" evidence="9">
    <location>
        <begin position="692"/>
        <end position="714"/>
    </location>
</feature>
<gene>
    <name evidence="11" type="ORF">ACE1CC_09025</name>
</gene>
<keyword evidence="4" id="KW-0547">Nucleotide-binding</keyword>
<sequence>MSYCLNPKCKEPSNPKNANRLCCINCGAELILQQRYRVIRRLGKGGCGEIFEIDDNGKRKVLKRLFHKDKKLIALFEQEAKVLSKLRHPGIPKVESDGYFQYQIDGSKNAIHCLVMEKIEGLNLSEWLEKQNHQPISEKKAIAWLHQLIEILEKLHQEQYFHRDIKPTNIMLRKSGQLVLIDFGTVRKITDTYLAKLGGNQELVTAVLSYGYTPLEQINGKPLPQSDFFALGRTFVYLLTGKEPSEFDEDEHLRLLWRESAINISQPLADLIDWLMEPSRFQRPINTDIIRQYLQALESGSLHQLQEFKKLSLQKQKRYFSAFTTFFELPKLQLNWKIFMLSSLTVTGLIMGVRYLGWLQNWELSAFDWLMRSRPGEVIDSRLLVIEITEEDIKKYVGDRYKKYSIRDATLAKVIEKLQKYQPRLIGLDLHRYQPRPPGRKEFIEQLQKNKNILLVCFSQASINQYKDFLPLPELQHQIQEKFGFSDLENNDPDKYVRRQILHFDSDLNPYISNCTTPYSLSFYLAKRFLEIEGITLKLNQNEEWQTEKVVLKKLATRTGGYQNLDGKSNQILINYRSPWGQEKIAKSLSLTQLLEAETDSQLKELVNNKIVLVGYTAPIAKDDFNTPYGRIPGVWVHAHQLSQIISAIIDNRPLLWVLPQWGNFQWGDFIWVAIWSLIGSLLVWKPRYIYILFFFNSLAILLLYQIALTTLTYGGWLPFVPSVLSLFSTQGLIIYISYRKTHF</sequence>
<dbReference type="InterPro" id="IPR000719">
    <property type="entry name" value="Prot_kinase_dom"/>
</dbReference>
<feature type="domain" description="Protein kinase" evidence="10">
    <location>
        <begin position="36"/>
        <end position="294"/>
    </location>
</feature>
<dbReference type="RefSeq" id="WP_413270131.1">
    <property type="nucleotide sequence ID" value="NZ_JBHFNQ010000066.1"/>
</dbReference>
<protein>
    <recommendedName>
        <fullName evidence="1">non-specific serine/threonine protein kinase</fullName>
        <ecNumber evidence="1">2.7.11.1</ecNumber>
    </recommendedName>
</protein>
<dbReference type="SMART" id="SM01080">
    <property type="entry name" value="CHASE2"/>
    <property type="match status" value="1"/>
</dbReference>
<accession>A0ABV4X2K8</accession>
<dbReference type="InterPro" id="IPR007890">
    <property type="entry name" value="CHASE2"/>
</dbReference>
<organism evidence="11 12">
    <name type="scientific">Floridaenema aerugineum BLCC-F46</name>
    <dbReference type="NCBI Taxonomy" id="3153654"/>
    <lineage>
        <taxon>Bacteria</taxon>
        <taxon>Bacillati</taxon>
        <taxon>Cyanobacteriota</taxon>
        <taxon>Cyanophyceae</taxon>
        <taxon>Oscillatoriophycideae</taxon>
        <taxon>Aerosakkonematales</taxon>
        <taxon>Aerosakkonemataceae</taxon>
        <taxon>Floridanema</taxon>
        <taxon>Floridanema aerugineum</taxon>
    </lineage>
</organism>
<evidence type="ECO:0000313" key="12">
    <source>
        <dbReference type="Proteomes" id="UP001576774"/>
    </source>
</evidence>
<comment type="caution">
    <text evidence="11">The sequence shown here is derived from an EMBL/GenBank/DDBJ whole genome shotgun (WGS) entry which is preliminary data.</text>
</comment>
<keyword evidence="9" id="KW-0472">Membrane</keyword>
<feature type="transmembrane region" description="Helical" evidence="9">
    <location>
        <begin position="720"/>
        <end position="739"/>
    </location>
</feature>
<evidence type="ECO:0000256" key="4">
    <source>
        <dbReference type="ARBA" id="ARBA00022741"/>
    </source>
</evidence>
<dbReference type="InterPro" id="IPR011009">
    <property type="entry name" value="Kinase-like_dom_sf"/>
</dbReference>
<dbReference type="PROSITE" id="PS50011">
    <property type="entry name" value="PROTEIN_KINASE_DOM"/>
    <property type="match status" value="1"/>
</dbReference>
<dbReference type="SMART" id="SM00220">
    <property type="entry name" value="S_TKc"/>
    <property type="match status" value="1"/>
</dbReference>
<evidence type="ECO:0000313" key="11">
    <source>
        <dbReference type="EMBL" id="MFB2877020.1"/>
    </source>
</evidence>
<dbReference type="PANTHER" id="PTHR24363">
    <property type="entry name" value="SERINE/THREONINE PROTEIN KINASE"/>
    <property type="match status" value="1"/>
</dbReference>
<reference evidence="11 12" key="1">
    <citation type="submission" date="2024-09" db="EMBL/GenBank/DDBJ databases">
        <title>Floridaenema gen nov. (Aerosakkonemataceae, Aerosakkonematales ord. nov., Cyanobacteria) from benthic tropical and subtropical fresh waters, with the description of four new species.</title>
        <authorList>
            <person name="Moretto J.A."/>
            <person name="Berthold D.E."/>
            <person name="Lefler F.W."/>
            <person name="Huang I.-S."/>
            <person name="Laughinghouse H. IV."/>
        </authorList>
    </citation>
    <scope>NUCLEOTIDE SEQUENCE [LARGE SCALE GENOMIC DNA]</scope>
    <source>
        <strain evidence="11 12">BLCC-F46</strain>
    </source>
</reference>
<keyword evidence="9" id="KW-0812">Transmembrane</keyword>
<keyword evidence="3" id="KW-0808">Transferase</keyword>
<dbReference type="PANTHER" id="PTHR24363:SF0">
    <property type="entry name" value="SERINE_THREONINE KINASE LIKE DOMAIN CONTAINING 1"/>
    <property type="match status" value="1"/>
</dbReference>
<dbReference type="PROSITE" id="PS00108">
    <property type="entry name" value="PROTEIN_KINASE_ST"/>
    <property type="match status" value="1"/>
</dbReference>
<feature type="transmembrane region" description="Helical" evidence="9">
    <location>
        <begin position="665"/>
        <end position="685"/>
    </location>
</feature>
<name>A0ABV4X2K8_9CYAN</name>
<dbReference type="CDD" id="cd14014">
    <property type="entry name" value="STKc_PknB_like"/>
    <property type="match status" value="1"/>
</dbReference>
<proteinExistence type="predicted"/>
<keyword evidence="12" id="KW-1185">Reference proteome</keyword>
<evidence type="ECO:0000256" key="8">
    <source>
        <dbReference type="ARBA" id="ARBA00048679"/>
    </source>
</evidence>
<evidence type="ECO:0000256" key="5">
    <source>
        <dbReference type="ARBA" id="ARBA00022777"/>
    </source>
</evidence>
<comment type="catalytic activity">
    <reaction evidence="7">
        <text>L-threonyl-[protein] + ATP = O-phospho-L-threonyl-[protein] + ADP + H(+)</text>
        <dbReference type="Rhea" id="RHEA:46608"/>
        <dbReference type="Rhea" id="RHEA-COMP:11060"/>
        <dbReference type="Rhea" id="RHEA-COMP:11605"/>
        <dbReference type="ChEBI" id="CHEBI:15378"/>
        <dbReference type="ChEBI" id="CHEBI:30013"/>
        <dbReference type="ChEBI" id="CHEBI:30616"/>
        <dbReference type="ChEBI" id="CHEBI:61977"/>
        <dbReference type="ChEBI" id="CHEBI:456216"/>
        <dbReference type="EC" id="2.7.11.1"/>
    </reaction>
</comment>
<evidence type="ECO:0000256" key="9">
    <source>
        <dbReference type="SAM" id="Phobius"/>
    </source>
</evidence>
<dbReference type="Gene3D" id="1.10.510.10">
    <property type="entry name" value="Transferase(Phosphotransferase) domain 1"/>
    <property type="match status" value="1"/>
</dbReference>
<dbReference type="InterPro" id="IPR008271">
    <property type="entry name" value="Ser/Thr_kinase_AS"/>
</dbReference>
<dbReference type="EMBL" id="JBHFNQ010000066">
    <property type="protein sequence ID" value="MFB2877020.1"/>
    <property type="molecule type" value="Genomic_DNA"/>
</dbReference>
<dbReference type="Proteomes" id="UP001576774">
    <property type="component" value="Unassembled WGS sequence"/>
</dbReference>
<dbReference type="Pfam" id="PF05226">
    <property type="entry name" value="CHASE2"/>
    <property type="match status" value="1"/>
</dbReference>
<keyword evidence="6" id="KW-0067">ATP-binding</keyword>
<keyword evidence="2" id="KW-0723">Serine/threonine-protein kinase</keyword>
<comment type="catalytic activity">
    <reaction evidence="8">
        <text>L-seryl-[protein] + ATP = O-phospho-L-seryl-[protein] + ADP + H(+)</text>
        <dbReference type="Rhea" id="RHEA:17989"/>
        <dbReference type="Rhea" id="RHEA-COMP:9863"/>
        <dbReference type="Rhea" id="RHEA-COMP:11604"/>
        <dbReference type="ChEBI" id="CHEBI:15378"/>
        <dbReference type="ChEBI" id="CHEBI:29999"/>
        <dbReference type="ChEBI" id="CHEBI:30616"/>
        <dbReference type="ChEBI" id="CHEBI:83421"/>
        <dbReference type="ChEBI" id="CHEBI:456216"/>
        <dbReference type="EC" id="2.7.11.1"/>
    </reaction>
</comment>
<evidence type="ECO:0000256" key="7">
    <source>
        <dbReference type="ARBA" id="ARBA00047899"/>
    </source>
</evidence>
<keyword evidence="5" id="KW-0418">Kinase</keyword>
<evidence type="ECO:0000256" key="2">
    <source>
        <dbReference type="ARBA" id="ARBA00022527"/>
    </source>
</evidence>
<evidence type="ECO:0000259" key="10">
    <source>
        <dbReference type="PROSITE" id="PS50011"/>
    </source>
</evidence>
<dbReference type="EC" id="2.7.11.1" evidence="1"/>
<evidence type="ECO:0000256" key="3">
    <source>
        <dbReference type="ARBA" id="ARBA00022679"/>
    </source>
</evidence>
<dbReference type="Pfam" id="PF00069">
    <property type="entry name" value="Pkinase"/>
    <property type="match status" value="1"/>
</dbReference>
<dbReference type="SUPFAM" id="SSF56112">
    <property type="entry name" value="Protein kinase-like (PK-like)"/>
    <property type="match status" value="1"/>
</dbReference>
<evidence type="ECO:0000256" key="6">
    <source>
        <dbReference type="ARBA" id="ARBA00022840"/>
    </source>
</evidence>